<accession>A0ABQ3ICV3</accession>
<dbReference type="RefSeq" id="WP_189630924.1">
    <property type="nucleotide sequence ID" value="NZ_BNAG01000004.1"/>
</dbReference>
<keyword evidence="3" id="KW-1185">Reference proteome</keyword>
<evidence type="ECO:0000313" key="2">
    <source>
        <dbReference type="EMBL" id="GHE70757.1"/>
    </source>
</evidence>
<keyword evidence="1" id="KW-0732">Signal</keyword>
<evidence type="ECO:0000256" key="1">
    <source>
        <dbReference type="SAM" id="SignalP"/>
    </source>
</evidence>
<sequence length="301" mass="33924">MKRHLKVASLLIALSLLLSSKCQNTGEDEREHKFGYVNFNLGESPVSSPGRQELSLYGCNTEITTRGTIWNGQENLEWNTKNQVLENVPFGYREEDGRKYFISKYYMASPPVMELMTANAGEKAARANIGLVIPDQFTFFGEKPVQIVHLDYTILEPVYLNYVEVDYYFRPGKNEMSCGDLGVDLIPLNIRCKDFLWRNKSSTGSIQEAKGASGIGRLKNEKGQNQVFLPSYGPNGEDCLDCTITILDDILLNHEVFFATEDGFSKTISLTDFYKKNGHEMPIPLACRPRFELPAGCKSND</sequence>
<dbReference type="EMBL" id="BNAG01000004">
    <property type="protein sequence ID" value="GHE70757.1"/>
    <property type="molecule type" value="Genomic_DNA"/>
</dbReference>
<reference evidence="3" key="1">
    <citation type="journal article" date="2019" name="Int. J. Syst. Evol. Microbiol.">
        <title>The Global Catalogue of Microorganisms (GCM) 10K type strain sequencing project: providing services to taxonomists for standard genome sequencing and annotation.</title>
        <authorList>
            <consortium name="The Broad Institute Genomics Platform"/>
            <consortium name="The Broad Institute Genome Sequencing Center for Infectious Disease"/>
            <person name="Wu L."/>
            <person name="Ma J."/>
        </authorList>
    </citation>
    <scope>NUCLEOTIDE SEQUENCE [LARGE SCALE GENOMIC DNA]</scope>
    <source>
        <strain evidence="3">CGMCC 1.15111</strain>
    </source>
</reference>
<gene>
    <name evidence="2" type="ORF">GCM10011340_28100</name>
</gene>
<evidence type="ECO:0008006" key="4">
    <source>
        <dbReference type="Google" id="ProtNLM"/>
    </source>
</evidence>
<comment type="caution">
    <text evidence="2">The sequence shown here is derived from an EMBL/GenBank/DDBJ whole genome shotgun (WGS) entry which is preliminary data.</text>
</comment>
<organism evidence="2 3">
    <name type="scientific">Roseivirga thermotolerans</name>
    <dbReference type="NCBI Taxonomy" id="1758176"/>
    <lineage>
        <taxon>Bacteria</taxon>
        <taxon>Pseudomonadati</taxon>
        <taxon>Bacteroidota</taxon>
        <taxon>Cytophagia</taxon>
        <taxon>Cytophagales</taxon>
        <taxon>Roseivirgaceae</taxon>
        <taxon>Roseivirga</taxon>
    </lineage>
</organism>
<feature type="signal peptide" evidence="1">
    <location>
        <begin position="1"/>
        <end position="24"/>
    </location>
</feature>
<dbReference type="Proteomes" id="UP000658258">
    <property type="component" value="Unassembled WGS sequence"/>
</dbReference>
<proteinExistence type="predicted"/>
<feature type="chain" id="PRO_5046499772" description="Lipoprotein" evidence="1">
    <location>
        <begin position="25"/>
        <end position="301"/>
    </location>
</feature>
<protein>
    <recommendedName>
        <fullName evidence="4">Lipoprotein</fullName>
    </recommendedName>
</protein>
<evidence type="ECO:0000313" key="3">
    <source>
        <dbReference type="Proteomes" id="UP000658258"/>
    </source>
</evidence>
<name>A0ABQ3ICV3_9BACT</name>